<dbReference type="Proteomes" id="UP000051449">
    <property type="component" value="Unassembled WGS sequence"/>
</dbReference>
<dbReference type="EMBL" id="LLGC01000001">
    <property type="protein sequence ID" value="KQE13098.1"/>
    <property type="molecule type" value="Genomic_DNA"/>
</dbReference>
<evidence type="ECO:0000313" key="4">
    <source>
        <dbReference type="Proteomes" id="UP000051449"/>
    </source>
</evidence>
<name>A0A9Q1W4Y6_ACIBA</name>
<dbReference type="EMBL" id="LLGC01000075">
    <property type="protein sequence ID" value="KQE09744.1"/>
    <property type="molecule type" value="Genomic_DNA"/>
</dbReference>
<protein>
    <submittedName>
        <fullName evidence="3">Uncharacterized protein</fullName>
    </submittedName>
</protein>
<dbReference type="AlphaFoldDB" id="A0A9Q1W4Y6"/>
<accession>A0A9Q1W4Y6</accession>
<evidence type="ECO:0000313" key="2">
    <source>
        <dbReference type="EMBL" id="KQE09744.1"/>
    </source>
</evidence>
<dbReference type="KEGG" id="abk:LX00_03980"/>
<reference evidence="3 4" key="1">
    <citation type="submission" date="2015-10" db="EMBL/GenBank/DDBJ databases">
        <title>The utility of whole genome sequencing in characterizing Acinetobacter epidemiology and analyzing hospital outbreaks.</title>
        <authorList>
            <person name="Ozer E.A."/>
            <person name="Fitzpatrick M.A."/>
            <person name="Hauser A.R."/>
        </authorList>
    </citation>
    <scope>NUCLEOTIDE SEQUENCE [LARGE SCALE GENOMIC DNA]</scope>
    <source>
        <strain evidence="3 4">ABBL072</strain>
    </source>
</reference>
<dbReference type="KEGG" id="abau:IX87_18590"/>
<organism evidence="3 4">
    <name type="scientific">Acinetobacter baumannii</name>
    <dbReference type="NCBI Taxonomy" id="470"/>
    <lineage>
        <taxon>Bacteria</taxon>
        <taxon>Pseudomonadati</taxon>
        <taxon>Pseudomonadota</taxon>
        <taxon>Gammaproteobacteria</taxon>
        <taxon>Moraxellales</taxon>
        <taxon>Moraxellaceae</taxon>
        <taxon>Acinetobacter</taxon>
        <taxon>Acinetobacter calcoaceticus/baumannii complex</taxon>
    </lineage>
</organism>
<evidence type="ECO:0000313" key="3">
    <source>
        <dbReference type="EMBL" id="KQE13098.1"/>
    </source>
</evidence>
<comment type="caution">
    <text evidence="3">The sequence shown here is derived from an EMBL/GenBank/DDBJ whole genome shotgun (WGS) entry which is preliminary data.</text>
</comment>
<evidence type="ECO:0000313" key="1">
    <source>
        <dbReference type="EMBL" id="KQE02476.1"/>
    </source>
</evidence>
<sequence length="313" mass="35575">MTITNTDLIDDDAMSEKFHVVYDGKALEEHLMDVRDLAPAMMAISDLLTHANKEINGDKLEIQLNVKANFKTGCFGIEFVEHLSWVNQIKDLLVGPTATALANASGILGLVGFFGGATVGVIQIYKKLKGNPPVKIEETVDHAKVFYTETEYLEVDKRALRLYRSKVIASDIEKMLEPLSKDGIDSFYVVKEMLDENVELFIDKKEVEYFKFQDIDDHLSESITETFLQIESISFKEKNKWRFNNGGSTINASITDEVFLQKIDSGLLRFGKGDLLKVKLKTIQFLAHTKLKTEFEVMEVIEHKTTKQEEFDF</sequence>
<proteinExistence type="predicted"/>
<dbReference type="EMBL" id="LLGC01000191">
    <property type="protein sequence ID" value="KQE02476.1"/>
    <property type="molecule type" value="Genomic_DNA"/>
</dbReference>
<gene>
    <name evidence="3" type="ORF">APD33_00165</name>
    <name evidence="2" type="ORF">APD33_00770</name>
    <name evidence="1" type="ORF">APD33_16325</name>
</gene>
<dbReference type="RefSeq" id="WP_020753284.1">
    <property type="nucleotide sequence ID" value="NZ_CP009257.1"/>
</dbReference>